<evidence type="ECO:0000313" key="3">
    <source>
        <dbReference type="Proteomes" id="UP000594042"/>
    </source>
</evidence>
<accession>A0A7G1HX00</accession>
<dbReference type="Gene3D" id="2.40.160.170">
    <property type="match status" value="1"/>
</dbReference>
<dbReference type="EMBL" id="AP023322">
    <property type="protein sequence ID" value="BCI62718.1"/>
    <property type="molecule type" value="Genomic_DNA"/>
</dbReference>
<dbReference type="RefSeq" id="WP_021931549.1">
    <property type="nucleotide sequence ID" value="NZ_AP023322.1"/>
</dbReference>
<dbReference type="KEGG" id="copr:Cop2CBH44_10710"/>
<dbReference type="Proteomes" id="UP000594042">
    <property type="component" value="Chromosome"/>
</dbReference>
<protein>
    <recommendedName>
        <fullName evidence="4">Outer membrane protein beta-barrel domain-containing protein</fullName>
    </recommendedName>
</protein>
<sequence>MKKQIILICLLLSCCTTISFAQRDMKAFEHLAVGLEAGTTGIGLDVAVPLHPHFALRAGIAMFPYSYSTGFDIDFASSEMDNIINQYPDIKNELKQNGLPTNSSELDTEANLKAKLGLLNGKILVDIYPFRKASFHFVAGLYIGKSKLVSVTGKMPQQVTEVSEILNKYSQQTGVDFETGIALGDYSIQANELGNVDAAIKINSIKPYVGLGFGRSVPRKRIGCQFEMGVMFHGKPKIVSSIASVNDLLNDELSSSGITDIMDKITIYPMISLKLVGRIF</sequence>
<feature type="chain" id="PRO_5028891147" description="Outer membrane protein beta-barrel domain-containing protein" evidence="1">
    <location>
        <begin position="22"/>
        <end position="280"/>
    </location>
</feature>
<reference evidence="3" key="1">
    <citation type="submission" date="2020-07" db="EMBL/GenBank/DDBJ databases">
        <title>Complete genome sequencing of Coprobacter sp. strain 2CBH44.</title>
        <authorList>
            <person name="Sakamoto M."/>
            <person name="Murakami T."/>
            <person name="Mori H."/>
        </authorList>
    </citation>
    <scope>NUCLEOTIDE SEQUENCE [LARGE SCALE GENOMIC DNA]</scope>
    <source>
        <strain evidence="3">2CBH44</strain>
    </source>
</reference>
<gene>
    <name evidence="2" type="ORF">Cop2CBH44_10710</name>
</gene>
<name>A0A7G1HX00_9BACT</name>
<dbReference type="AlphaFoldDB" id="A0A7G1HX00"/>
<organism evidence="2 3">
    <name type="scientific">Coprobacter secundus subsp. similis</name>
    <dbReference type="NCBI Taxonomy" id="2751153"/>
    <lineage>
        <taxon>Bacteria</taxon>
        <taxon>Pseudomonadati</taxon>
        <taxon>Bacteroidota</taxon>
        <taxon>Bacteroidia</taxon>
        <taxon>Bacteroidales</taxon>
        <taxon>Barnesiellaceae</taxon>
        <taxon>Coprobacter</taxon>
    </lineage>
</organism>
<proteinExistence type="predicted"/>
<evidence type="ECO:0008006" key="4">
    <source>
        <dbReference type="Google" id="ProtNLM"/>
    </source>
</evidence>
<keyword evidence="3" id="KW-1185">Reference proteome</keyword>
<evidence type="ECO:0000256" key="1">
    <source>
        <dbReference type="SAM" id="SignalP"/>
    </source>
</evidence>
<keyword evidence="1" id="KW-0732">Signal</keyword>
<evidence type="ECO:0000313" key="2">
    <source>
        <dbReference type="EMBL" id="BCI62718.1"/>
    </source>
</evidence>
<feature type="signal peptide" evidence="1">
    <location>
        <begin position="1"/>
        <end position="21"/>
    </location>
</feature>